<dbReference type="InterPro" id="IPR001202">
    <property type="entry name" value="WW_dom"/>
</dbReference>
<dbReference type="SUPFAM" id="SSF51045">
    <property type="entry name" value="WW domain"/>
    <property type="match status" value="1"/>
</dbReference>
<evidence type="ECO:0000256" key="1">
    <source>
        <dbReference type="SAM" id="MobiDB-lite"/>
    </source>
</evidence>
<dbReference type="PROSITE" id="PS50020">
    <property type="entry name" value="WW_DOMAIN_2"/>
    <property type="match status" value="1"/>
</dbReference>
<dbReference type="Proteomes" id="UP001565368">
    <property type="component" value="Unassembled WGS sequence"/>
</dbReference>
<protein>
    <recommendedName>
        <fullName evidence="2">WW domain-containing protein</fullName>
    </recommendedName>
</protein>
<feature type="domain" description="WW" evidence="2">
    <location>
        <begin position="90"/>
        <end position="124"/>
    </location>
</feature>
<sequence length="264" mass="29015">MAPKKSKKPAKEPQEGEEGWVPPLPSEPAPLPAEQPPLPTEQPPLPSQPPLPTAEPVTELGGDEDEDEGEGDDDDEEEESEKPADKGKGKADASAWQAVWSPERNAYYFWNTSSDEVTWENPLAPADAAPPLPAGPAPASGSAPRVAPTTAPEMDPALAFLLPPEARTADGSSALFNARTGRFTPVDYSYSVAHLDEYNRAKRMSERFFDVEGWEKQKAAENAKRKAEEAAGVVRETKITKKDMDRFRRKKAEHKAKRQAWLYD</sequence>
<feature type="compositionally biased region" description="Basic and acidic residues" evidence="1">
    <location>
        <begin position="81"/>
        <end position="91"/>
    </location>
</feature>
<gene>
    <name evidence="3" type="ORF">Q8F55_001108</name>
</gene>
<comment type="caution">
    <text evidence="3">The sequence shown here is derived from an EMBL/GenBank/DDBJ whole genome shotgun (WGS) entry which is preliminary data.</text>
</comment>
<keyword evidence="4" id="KW-1185">Reference proteome</keyword>
<evidence type="ECO:0000313" key="3">
    <source>
        <dbReference type="EMBL" id="KAL1413349.1"/>
    </source>
</evidence>
<feature type="compositionally biased region" description="Low complexity" evidence="1">
    <location>
        <begin position="137"/>
        <end position="148"/>
    </location>
</feature>
<evidence type="ECO:0000259" key="2">
    <source>
        <dbReference type="PROSITE" id="PS50020"/>
    </source>
</evidence>
<dbReference type="Gene3D" id="2.20.70.10">
    <property type="match status" value="1"/>
</dbReference>
<feature type="compositionally biased region" description="Pro residues" evidence="1">
    <location>
        <begin position="22"/>
        <end position="53"/>
    </location>
</feature>
<reference evidence="3 4" key="1">
    <citation type="submission" date="2023-08" db="EMBL/GenBank/DDBJ databases">
        <title>Annotated Genome Sequence of Vanrija albida AlHP1.</title>
        <authorList>
            <person name="Herzog R."/>
        </authorList>
    </citation>
    <scope>NUCLEOTIDE SEQUENCE [LARGE SCALE GENOMIC DNA]</scope>
    <source>
        <strain evidence="3 4">AlHP1</strain>
    </source>
</reference>
<dbReference type="InterPro" id="IPR036020">
    <property type="entry name" value="WW_dom_sf"/>
</dbReference>
<organism evidence="3 4">
    <name type="scientific">Vanrija albida</name>
    <dbReference type="NCBI Taxonomy" id="181172"/>
    <lineage>
        <taxon>Eukaryota</taxon>
        <taxon>Fungi</taxon>
        <taxon>Dikarya</taxon>
        <taxon>Basidiomycota</taxon>
        <taxon>Agaricomycotina</taxon>
        <taxon>Tremellomycetes</taxon>
        <taxon>Trichosporonales</taxon>
        <taxon>Trichosporonaceae</taxon>
        <taxon>Vanrija</taxon>
    </lineage>
</organism>
<dbReference type="RefSeq" id="XP_069213293.1">
    <property type="nucleotide sequence ID" value="XM_069349749.1"/>
</dbReference>
<accession>A0ABR3QF69</accession>
<feature type="region of interest" description="Disordered" evidence="1">
    <location>
        <begin position="121"/>
        <end position="150"/>
    </location>
</feature>
<dbReference type="GeneID" id="95982151"/>
<feature type="region of interest" description="Disordered" evidence="1">
    <location>
        <begin position="1"/>
        <end position="97"/>
    </location>
</feature>
<proteinExistence type="predicted"/>
<evidence type="ECO:0000313" key="4">
    <source>
        <dbReference type="Proteomes" id="UP001565368"/>
    </source>
</evidence>
<name>A0ABR3QF69_9TREE</name>
<dbReference type="EMBL" id="JBBXJM010000001">
    <property type="protein sequence ID" value="KAL1413349.1"/>
    <property type="molecule type" value="Genomic_DNA"/>
</dbReference>
<feature type="compositionally biased region" description="Acidic residues" evidence="1">
    <location>
        <begin position="61"/>
        <end position="80"/>
    </location>
</feature>